<accession>A0A7Z1S394</accession>
<evidence type="ECO:0000313" key="1">
    <source>
        <dbReference type="EMBL" id="PMP30518.1"/>
    </source>
</evidence>
<protein>
    <recommendedName>
        <fullName evidence="2">Type-F conjugative transfer system protein TrbI</fullName>
    </recommendedName>
</protein>
<comment type="caution">
    <text evidence="1">The sequence shown here is derived from an EMBL/GenBank/DDBJ whole genome shotgun (WGS) entry which is preliminary data.</text>
</comment>
<gene>
    <name evidence="1" type="ORF">BCS90_14545</name>
</gene>
<sequence length="114" mass="12918">MRKGLITHMATALFSITLSVTLTLFVLSKQVSIVTVDPKRLINDYQQELAKTSKPIEWQADRLVRFTQVMEQSISDYAQEHSVTVLVSPAVASHELDITSDIRGRIIQDYREGQ</sequence>
<proteinExistence type="predicted"/>
<reference evidence="1" key="1">
    <citation type="submission" date="2016-07" db="EMBL/GenBank/DDBJ databases">
        <authorList>
            <person name="Kauffman K."/>
            <person name="Arevalo P."/>
            <person name="Polz M.F."/>
        </authorList>
    </citation>
    <scope>NUCLEOTIDE SEQUENCE</scope>
    <source>
        <strain evidence="1">10N.222.46.E12</strain>
    </source>
</reference>
<organism evidence="1">
    <name type="scientific">Vibrio cyclitrophicus</name>
    <dbReference type="NCBI Taxonomy" id="47951"/>
    <lineage>
        <taxon>Bacteria</taxon>
        <taxon>Pseudomonadati</taxon>
        <taxon>Pseudomonadota</taxon>
        <taxon>Gammaproteobacteria</taxon>
        <taxon>Vibrionales</taxon>
        <taxon>Vibrionaceae</taxon>
        <taxon>Vibrio</taxon>
    </lineage>
</organism>
<dbReference type="RefSeq" id="WP_162299041.1">
    <property type="nucleotide sequence ID" value="NZ_CP170597.1"/>
</dbReference>
<dbReference type="EMBL" id="MDBS01000020">
    <property type="protein sequence ID" value="PMP30518.1"/>
    <property type="molecule type" value="Genomic_DNA"/>
</dbReference>
<reference evidence="1" key="2">
    <citation type="journal article" date="2018" name="Nature">
        <title>A major lineage of non-tailed dsDNA viruses as unrecognized killers of marine bacteria.</title>
        <authorList>
            <person name="Kauffman K.M."/>
            <person name="Hussain F.A."/>
            <person name="Yang J."/>
            <person name="Arevalo P."/>
            <person name="Brown J.M."/>
            <person name="Chang W.K."/>
            <person name="VanInsberghe D."/>
            <person name="Elsherbini J."/>
            <person name="Sharma R.S."/>
            <person name="Cutler M.B."/>
            <person name="Kelly L."/>
            <person name="Polz M.F."/>
        </authorList>
    </citation>
    <scope>NUCLEOTIDE SEQUENCE</scope>
    <source>
        <strain evidence="1">10N.222.46.E12</strain>
    </source>
</reference>
<evidence type="ECO:0008006" key="2">
    <source>
        <dbReference type="Google" id="ProtNLM"/>
    </source>
</evidence>
<name>A0A7Z1S394_9VIBR</name>
<dbReference type="AlphaFoldDB" id="A0A7Z1S394"/>
<dbReference type="InterPro" id="IPR014115">
    <property type="entry name" value="TrbI_Ftype"/>
</dbReference>
<dbReference type="Pfam" id="PF09677">
    <property type="entry name" value="TrbI_Ftype"/>
    <property type="match status" value="1"/>
</dbReference>